<keyword evidence="12" id="KW-0175">Coiled coil</keyword>
<dbReference type="Gene3D" id="1.10.287.130">
    <property type="match status" value="1"/>
</dbReference>
<dbReference type="InterPro" id="IPR003661">
    <property type="entry name" value="HisK_dim/P_dom"/>
</dbReference>
<dbReference type="CDD" id="cd00082">
    <property type="entry name" value="HisKA"/>
    <property type="match status" value="1"/>
</dbReference>
<dbReference type="InterPro" id="IPR036890">
    <property type="entry name" value="HATPase_C_sf"/>
</dbReference>
<evidence type="ECO:0000256" key="13">
    <source>
        <dbReference type="SAM" id="Phobius"/>
    </source>
</evidence>
<keyword evidence="9" id="KW-0902">Two-component regulatory system</keyword>
<accession>A0A1H6F694</accession>
<evidence type="ECO:0000256" key="7">
    <source>
        <dbReference type="ARBA" id="ARBA00022777"/>
    </source>
</evidence>
<evidence type="ECO:0000256" key="12">
    <source>
        <dbReference type="SAM" id="Coils"/>
    </source>
</evidence>
<keyword evidence="13" id="KW-0812">Transmembrane</keyword>
<evidence type="ECO:0000256" key="3">
    <source>
        <dbReference type="ARBA" id="ARBA00012438"/>
    </source>
</evidence>
<dbReference type="GO" id="GO:0009927">
    <property type="term" value="F:histidine phosphotransfer kinase activity"/>
    <property type="evidence" value="ECO:0007669"/>
    <property type="project" value="TreeGrafter"/>
</dbReference>
<dbReference type="SUPFAM" id="SSF55874">
    <property type="entry name" value="ATPase domain of HSP90 chaperone/DNA topoisomerase II/histidine kinase"/>
    <property type="match status" value="1"/>
</dbReference>
<dbReference type="RefSeq" id="WP_103918557.1">
    <property type="nucleotide sequence ID" value="NZ_FMSV02000056.1"/>
</dbReference>
<comment type="subcellular location">
    <subcellularLocation>
        <location evidence="2">Membrane</location>
    </subcellularLocation>
</comment>
<comment type="catalytic activity">
    <reaction evidence="1">
        <text>ATP + protein L-histidine = ADP + protein N-phospho-L-histidine.</text>
        <dbReference type="EC" id="2.7.13.3"/>
    </reaction>
</comment>
<feature type="transmembrane region" description="Helical" evidence="13">
    <location>
        <begin position="12"/>
        <end position="34"/>
    </location>
</feature>
<dbReference type="InterPro" id="IPR036097">
    <property type="entry name" value="HisK_dim/P_sf"/>
</dbReference>
<dbReference type="Pfam" id="PF00512">
    <property type="entry name" value="HisKA"/>
    <property type="match status" value="1"/>
</dbReference>
<dbReference type="PROSITE" id="PS50109">
    <property type="entry name" value="HIS_KIN"/>
    <property type="match status" value="1"/>
</dbReference>
<gene>
    <name evidence="15" type="primary">luxQ_5</name>
    <name evidence="16" type="synonym">luxQ_18</name>
    <name evidence="15" type="ORF">MBHS_00351</name>
    <name evidence="16" type="ORF">MBHS_03082</name>
</gene>
<evidence type="ECO:0000256" key="10">
    <source>
        <dbReference type="ARBA" id="ARBA00023136"/>
    </source>
</evidence>
<keyword evidence="10 13" id="KW-0472">Membrane</keyword>
<evidence type="ECO:0000259" key="14">
    <source>
        <dbReference type="PROSITE" id="PS50109"/>
    </source>
</evidence>
<proteinExistence type="predicted"/>
<evidence type="ECO:0000256" key="6">
    <source>
        <dbReference type="ARBA" id="ARBA00022741"/>
    </source>
</evidence>
<dbReference type="FunFam" id="3.30.565.10:FF:000010">
    <property type="entry name" value="Sensor histidine kinase RcsC"/>
    <property type="match status" value="1"/>
</dbReference>
<keyword evidence="8" id="KW-0067">ATP-binding</keyword>
<evidence type="ECO:0000256" key="5">
    <source>
        <dbReference type="ARBA" id="ARBA00022679"/>
    </source>
</evidence>
<evidence type="ECO:0000256" key="11">
    <source>
        <dbReference type="ARBA" id="ARBA00023306"/>
    </source>
</evidence>
<keyword evidence="4" id="KW-0597">Phosphoprotein</keyword>
<dbReference type="AlphaFoldDB" id="A0A1H6F694"/>
<dbReference type="SUPFAM" id="SSF47384">
    <property type="entry name" value="Homodimeric domain of signal transducing histidine kinase"/>
    <property type="match status" value="1"/>
</dbReference>
<protein>
    <recommendedName>
        <fullName evidence="3">histidine kinase</fullName>
        <ecNumber evidence="3">2.7.13.3</ecNumber>
    </recommendedName>
</protein>
<keyword evidence="17" id="KW-1185">Reference proteome</keyword>
<feature type="coiled-coil region" evidence="12">
    <location>
        <begin position="34"/>
        <end position="61"/>
    </location>
</feature>
<dbReference type="GO" id="GO:0005886">
    <property type="term" value="C:plasma membrane"/>
    <property type="evidence" value="ECO:0007669"/>
    <property type="project" value="TreeGrafter"/>
</dbReference>
<dbReference type="FunFam" id="1.10.287.130:FF:000038">
    <property type="entry name" value="Sensory transduction histidine kinase"/>
    <property type="match status" value="1"/>
</dbReference>
<evidence type="ECO:0000256" key="1">
    <source>
        <dbReference type="ARBA" id="ARBA00000085"/>
    </source>
</evidence>
<dbReference type="InterPro" id="IPR003594">
    <property type="entry name" value="HATPase_dom"/>
</dbReference>
<dbReference type="GO" id="GO:0005524">
    <property type="term" value="F:ATP binding"/>
    <property type="evidence" value="ECO:0007669"/>
    <property type="project" value="UniProtKB-KW"/>
</dbReference>
<evidence type="ECO:0000256" key="9">
    <source>
        <dbReference type="ARBA" id="ARBA00023012"/>
    </source>
</evidence>
<keyword evidence="6" id="KW-0547">Nucleotide-binding</keyword>
<dbReference type="PANTHER" id="PTHR43047">
    <property type="entry name" value="TWO-COMPONENT HISTIDINE PROTEIN KINASE"/>
    <property type="match status" value="1"/>
</dbReference>
<dbReference type="InterPro" id="IPR005467">
    <property type="entry name" value="His_kinase_dom"/>
</dbReference>
<dbReference type="EMBL" id="FMSV02000526">
    <property type="protein sequence ID" value="SEH07208.1"/>
    <property type="molecule type" value="Genomic_DNA"/>
</dbReference>
<dbReference type="Pfam" id="PF02518">
    <property type="entry name" value="HATPase_c"/>
    <property type="match status" value="1"/>
</dbReference>
<evidence type="ECO:0000313" key="16">
    <source>
        <dbReference type="EMBL" id="SEH07208.1"/>
    </source>
</evidence>
<evidence type="ECO:0000313" key="17">
    <source>
        <dbReference type="Proteomes" id="UP000236724"/>
    </source>
</evidence>
<evidence type="ECO:0000256" key="2">
    <source>
        <dbReference type="ARBA" id="ARBA00004370"/>
    </source>
</evidence>
<feature type="domain" description="Histidine kinase" evidence="14">
    <location>
        <begin position="270"/>
        <end position="492"/>
    </location>
</feature>
<keyword evidence="11" id="KW-0131">Cell cycle</keyword>
<dbReference type="GO" id="GO:0000155">
    <property type="term" value="F:phosphorelay sensor kinase activity"/>
    <property type="evidence" value="ECO:0007669"/>
    <property type="project" value="InterPro"/>
</dbReference>
<organism evidence="15 17">
    <name type="scientific">Candidatus Venteria ishoeyi</name>
    <dbReference type="NCBI Taxonomy" id="1899563"/>
    <lineage>
        <taxon>Bacteria</taxon>
        <taxon>Pseudomonadati</taxon>
        <taxon>Pseudomonadota</taxon>
        <taxon>Gammaproteobacteria</taxon>
        <taxon>Thiotrichales</taxon>
        <taxon>Thiotrichaceae</taxon>
        <taxon>Venteria</taxon>
    </lineage>
</organism>
<evidence type="ECO:0000313" key="15">
    <source>
        <dbReference type="EMBL" id="SEH04505.1"/>
    </source>
</evidence>
<dbReference type="OrthoDB" id="9810730at2"/>
<feature type="transmembrane region" description="Helical" evidence="13">
    <location>
        <begin position="196"/>
        <end position="216"/>
    </location>
</feature>
<dbReference type="InterPro" id="IPR004358">
    <property type="entry name" value="Sig_transdc_His_kin-like_C"/>
</dbReference>
<dbReference type="SMART" id="SM00387">
    <property type="entry name" value="HATPase_c"/>
    <property type="match status" value="1"/>
</dbReference>
<dbReference type="PRINTS" id="PR00344">
    <property type="entry name" value="BCTRLSENSOR"/>
</dbReference>
<dbReference type="PANTHER" id="PTHR43047:SF72">
    <property type="entry name" value="OSMOSENSING HISTIDINE PROTEIN KINASE SLN1"/>
    <property type="match status" value="1"/>
</dbReference>
<keyword evidence="5 15" id="KW-0808">Transferase</keyword>
<dbReference type="EMBL" id="FMSV02000056">
    <property type="protein sequence ID" value="SEH04505.1"/>
    <property type="molecule type" value="Genomic_DNA"/>
</dbReference>
<keyword evidence="13" id="KW-1133">Transmembrane helix</keyword>
<dbReference type="Gene3D" id="3.30.565.10">
    <property type="entry name" value="Histidine kinase-like ATPase, C-terminal domain"/>
    <property type="match status" value="1"/>
</dbReference>
<evidence type="ECO:0000256" key="8">
    <source>
        <dbReference type="ARBA" id="ARBA00022840"/>
    </source>
</evidence>
<keyword evidence="7 15" id="KW-0418">Kinase</keyword>
<reference evidence="15 17" key="1">
    <citation type="submission" date="2016-10" db="EMBL/GenBank/DDBJ databases">
        <authorList>
            <person name="de Groot N.N."/>
        </authorList>
    </citation>
    <scope>NUCLEOTIDE SEQUENCE [LARGE SCALE GENOMIC DNA]</scope>
    <source>
        <strain evidence="15">MBHS1</strain>
    </source>
</reference>
<dbReference type="CDD" id="cd16922">
    <property type="entry name" value="HATPase_EvgS-ArcB-TorS-like"/>
    <property type="match status" value="1"/>
</dbReference>
<dbReference type="SMART" id="SM00388">
    <property type="entry name" value="HisKA"/>
    <property type="match status" value="1"/>
</dbReference>
<dbReference type="EC" id="2.7.13.3" evidence="3"/>
<sequence length="498" mass="56617">MKTKKSRISKQSFLLITGFLAVLTILLAVTYISLSQVEKANQQLEKLIEKHQKKSELMNTMRNVIRERMLNVFYMTVTNDPFIREEKTNDFFDNGSRFIITRDQLYQLDLSQEELLQLEAQRDVLGAGQNSLGEVVAMIRNGESDITKMREDLLKAQDVNRIIFQELGEMIQVGNQIAEQEVKAIVAKYQGTRDKVILLDIFAVLICILIIAFVIIRIRYQQAALNSAVEALSIANDELESRVLSRTHDLLAARDTAEQANQAKSRFLANMSHELRTPLNAVIGYSEMLMEDAENLNFEEVHNDLEKINNSGKHLLSLINHVLDISKIEAGKMQVIAENFNLHQLVKEIGDTLFPLFEQRHNQFILNMTDEVEFMYSDPMRIRQVLFNLLSNAAKFTKKGSITLTIRKQQRGKVPWLVFNVQDSGIGITKAQQQKIFDAFTQADDSTTRKYGGTGLGLVISERFCHLMGGKLRVESEEGKGSEFIVSLPQSMPEVPDD</sequence>
<dbReference type="Proteomes" id="UP000236724">
    <property type="component" value="Unassembled WGS sequence"/>
</dbReference>
<name>A0A1H6F694_9GAMM</name>
<evidence type="ECO:0000256" key="4">
    <source>
        <dbReference type="ARBA" id="ARBA00022553"/>
    </source>
</evidence>